<feature type="transmembrane region" description="Helical" evidence="1">
    <location>
        <begin position="33"/>
        <end position="51"/>
    </location>
</feature>
<dbReference type="Pfam" id="PF04474">
    <property type="entry name" value="DUF554"/>
    <property type="match status" value="1"/>
</dbReference>
<dbReference type="PANTHER" id="PTHR36111:SF2">
    <property type="entry name" value="INNER MEMBRANE PROTEIN"/>
    <property type="match status" value="1"/>
</dbReference>
<dbReference type="RefSeq" id="WP_390249843.1">
    <property type="nucleotide sequence ID" value="NZ_JBHSDT010000004.1"/>
</dbReference>
<keyword evidence="1" id="KW-0812">Transmembrane</keyword>
<feature type="transmembrane region" description="Helical" evidence="1">
    <location>
        <begin position="6"/>
        <end position="26"/>
    </location>
</feature>
<accession>A0ABV8WR43</accession>
<name>A0ABV8WR43_9BACI</name>
<feature type="transmembrane region" description="Helical" evidence="1">
    <location>
        <begin position="182"/>
        <end position="205"/>
    </location>
</feature>
<feature type="transmembrane region" description="Helical" evidence="1">
    <location>
        <begin position="140"/>
        <end position="162"/>
    </location>
</feature>
<protein>
    <submittedName>
        <fullName evidence="2">DUF554 domain-containing protein</fullName>
    </submittedName>
</protein>
<dbReference type="EMBL" id="JBHSDT010000004">
    <property type="protein sequence ID" value="MFC4402336.1"/>
    <property type="molecule type" value="Genomic_DNA"/>
</dbReference>
<keyword evidence="1" id="KW-0472">Membrane</keyword>
<evidence type="ECO:0000313" key="3">
    <source>
        <dbReference type="Proteomes" id="UP001595882"/>
    </source>
</evidence>
<proteinExistence type="predicted"/>
<feature type="transmembrane region" description="Helical" evidence="1">
    <location>
        <begin position="96"/>
        <end position="120"/>
    </location>
</feature>
<organism evidence="2 3">
    <name type="scientific">Gracilibacillus xinjiangensis</name>
    <dbReference type="NCBI Taxonomy" id="1193282"/>
    <lineage>
        <taxon>Bacteria</taxon>
        <taxon>Bacillati</taxon>
        <taxon>Bacillota</taxon>
        <taxon>Bacilli</taxon>
        <taxon>Bacillales</taxon>
        <taxon>Bacillaceae</taxon>
        <taxon>Gracilibacillus</taxon>
    </lineage>
</organism>
<sequence>MALYGTLVNGALIIIGTCIGLIFTKIPERIKDTALQGIGLVVSLIGLQMAIQAENIVMILLSLLVGSIIGTAFQLENKINLLGQKLESKVTKDSKGNITEGFVTATLIFAIGAMAIIGALDGGLRGDHEVLVTKAFLDGFMAMVLSSTLGYGVIFSVIPVVLYQGTIALLAVQINKWIPEAYFELFISEMTALGGLLILAIGLNILKLTKIKIGDFLPAILLFVLFFYGYHSFF</sequence>
<reference evidence="3" key="1">
    <citation type="journal article" date="2019" name="Int. J. Syst. Evol. Microbiol.">
        <title>The Global Catalogue of Microorganisms (GCM) 10K type strain sequencing project: providing services to taxonomists for standard genome sequencing and annotation.</title>
        <authorList>
            <consortium name="The Broad Institute Genomics Platform"/>
            <consortium name="The Broad Institute Genome Sequencing Center for Infectious Disease"/>
            <person name="Wu L."/>
            <person name="Ma J."/>
        </authorList>
    </citation>
    <scope>NUCLEOTIDE SEQUENCE [LARGE SCALE GENOMIC DNA]</scope>
    <source>
        <strain evidence="3">CCUG 37865</strain>
    </source>
</reference>
<comment type="caution">
    <text evidence="2">The sequence shown here is derived from an EMBL/GenBank/DDBJ whole genome shotgun (WGS) entry which is preliminary data.</text>
</comment>
<keyword evidence="1" id="KW-1133">Transmembrane helix</keyword>
<dbReference type="Proteomes" id="UP001595882">
    <property type="component" value="Unassembled WGS sequence"/>
</dbReference>
<gene>
    <name evidence="2" type="ORF">ACFOY7_04565</name>
</gene>
<feature type="transmembrane region" description="Helical" evidence="1">
    <location>
        <begin position="211"/>
        <end position="230"/>
    </location>
</feature>
<feature type="transmembrane region" description="Helical" evidence="1">
    <location>
        <begin position="57"/>
        <end position="75"/>
    </location>
</feature>
<dbReference type="PANTHER" id="PTHR36111">
    <property type="entry name" value="INNER MEMBRANE PROTEIN-RELATED"/>
    <property type="match status" value="1"/>
</dbReference>
<keyword evidence="3" id="KW-1185">Reference proteome</keyword>
<evidence type="ECO:0000313" key="2">
    <source>
        <dbReference type="EMBL" id="MFC4402336.1"/>
    </source>
</evidence>
<evidence type="ECO:0000256" key="1">
    <source>
        <dbReference type="SAM" id="Phobius"/>
    </source>
</evidence>
<dbReference type="InterPro" id="IPR007563">
    <property type="entry name" value="DUF554"/>
</dbReference>